<dbReference type="Proteomes" id="UP000317366">
    <property type="component" value="Unassembled WGS sequence"/>
</dbReference>
<name>A0A538SWC3_UNCEI</name>
<dbReference type="SUPFAM" id="SSF52540">
    <property type="entry name" value="P-loop containing nucleoside triphosphate hydrolases"/>
    <property type="match status" value="1"/>
</dbReference>
<protein>
    <submittedName>
        <fullName evidence="2">ATPase</fullName>
    </submittedName>
</protein>
<evidence type="ECO:0000259" key="1">
    <source>
        <dbReference type="Pfam" id="PF13521"/>
    </source>
</evidence>
<evidence type="ECO:0000313" key="4">
    <source>
        <dbReference type="Proteomes" id="UP000317366"/>
    </source>
</evidence>
<sequence length="196" mass="21964">MTGEGGQTRGDQLFVVSGCSGSGKSALIAALAQRGQVVATEPGRQIVKDEIQRGGDGLPWVNPQRFIDLCAERAISDFDRHARLRRRTFFDRGFIDVASAVELTGLVAPDLLKDALRLKRYAPLVFISPPWEALFRPDEERRHTFVEALAEYDVLVPTYRRHGYEIVFIPEMTVPERVSFVLSTVNAMPLPRRLSP</sequence>
<feature type="domain" description="NadR/Ttd14 AAA" evidence="1">
    <location>
        <begin position="14"/>
        <end position="177"/>
    </location>
</feature>
<dbReference type="AlphaFoldDB" id="A0A538SWC3"/>
<dbReference type="EMBL" id="VBOX01000062">
    <property type="protein sequence ID" value="TMQ63235.1"/>
    <property type="molecule type" value="Genomic_DNA"/>
</dbReference>
<dbReference type="EMBL" id="VBOU01000016">
    <property type="protein sequence ID" value="TMQ55698.1"/>
    <property type="molecule type" value="Genomic_DNA"/>
</dbReference>
<evidence type="ECO:0000313" key="5">
    <source>
        <dbReference type="Proteomes" id="UP000319829"/>
    </source>
</evidence>
<evidence type="ECO:0000313" key="2">
    <source>
        <dbReference type="EMBL" id="TMQ55698.1"/>
    </source>
</evidence>
<reference evidence="4 5" key="1">
    <citation type="journal article" date="2019" name="Nat. Microbiol.">
        <title>Mediterranean grassland soil C-N compound turnover is dependent on rainfall and depth, and is mediated by genomically divergent microorganisms.</title>
        <authorList>
            <person name="Diamond S."/>
            <person name="Andeer P.F."/>
            <person name="Li Z."/>
            <person name="Crits-Christoph A."/>
            <person name="Burstein D."/>
            <person name="Anantharaman K."/>
            <person name="Lane K.R."/>
            <person name="Thomas B.C."/>
            <person name="Pan C."/>
            <person name="Northen T.R."/>
            <person name="Banfield J.F."/>
        </authorList>
    </citation>
    <scope>NUCLEOTIDE SEQUENCE [LARGE SCALE GENOMIC DNA]</scope>
    <source>
        <strain evidence="2">WS_4</strain>
        <strain evidence="3">WS_7</strain>
    </source>
</reference>
<dbReference type="Pfam" id="PF13521">
    <property type="entry name" value="AAA_28"/>
    <property type="match status" value="1"/>
</dbReference>
<organism evidence="2 5">
    <name type="scientific">Eiseniibacteriota bacterium</name>
    <dbReference type="NCBI Taxonomy" id="2212470"/>
    <lineage>
        <taxon>Bacteria</taxon>
        <taxon>Candidatus Eiseniibacteriota</taxon>
    </lineage>
</organism>
<evidence type="ECO:0000313" key="3">
    <source>
        <dbReference type="EMBL" id="TMQ63235.1"/>
    </source>
</evidence>
<proteinExistence type="predicted"/>
<comment type="caution">
    <text evidence="2">The sequence shown here is derived from an EMBL/GenBank/DDBJ whole genome shotgun (WGS) entry which is preliminary data.</text>
</comment>
<dbReference type="Gene3D" id="3.40.50.300">
    <property type="entry name" value="P-loop containing nucleotide triphosphate hydrolases"/>
    <property type="match status" value="1"/>
</dbReference>
<dbReference type="InterPro" id="IPR027417">
    <property type="entry name" value="P-loop_NTPase"/>
</dbReference>
<dbReference type="InterPro" id="IPR038727">
    <property type="entry name" value="NadR/Ttd14_AAA_dom"/>
</dbReference>
<dbReference type="Proteomes" id="UP000319829">
    <property type="component" value="Unassembled WGS sequence"/>
</dbReference>
<accession>A0A538SWC3</accession>
<gene>
    <name evidence="2" type="ORF">E6K74_02600</name>
    <name evidence="3" type="ORF">E6K77_05765</name>
</gene>